<dbReference type="Gene3D" id="3.40.50.150">
    <property type="entry name" value="Vaccinia Virus protein VP39"/>
    <property type="match status" value="1"/>
</dbReference>
<dbReference type="GO" id="GO:0008168">
    <property type="term" value="F:methyltransferase activity"/>
    <property type="evidence" value="ECO:0007669"/>
    <property type="project" value="UniProtKB-KW"/>
</dbReference>
<dbReference type="KEGG" id="mgo:AFA91_08895"/>
<dbReference type="CDD" id="cd02440">
    <property type="entry name" value="AdoMet_MTases"/>
    <property type="match status" value="1"/>
</dbReference>
<protein>
    <submittedName>
        <fullName evidence="1">Methyltransferase</fullName>
    </submittedName>
</protein>
<evidence type="ECO:0000313" key="2">
    <source>
        <dbReference type="Proteomes" id="UP000062255"/>
    </source>
</evidence>
<dbReference type="PATRIC" id="fig|134601.6.peg.1847"/>
<organism evidence="1 2">
    <name type="scientific">Mycolicibacterium goodii</name>
    <name type="common">Mycobacterium goodii</name>
    <dbReference type="NCBI Taxonomy" id="134601"/>
    <lineage>
        <taxon>Bacteria</taxon>
        <taxon>Bacillati</taxon>
        <taxon>Actinomycetota</taxon>
        <taxon>Actinomycetes</taxon>
        <taxon>Mycobacteriales</taxon>
        <taxon>Mycobacteriaceae</taxon>
        <taxon>Mycolicibacterium</taxon>
    </lineage>
</organism>
<dbReference type="InterPro" id="IPR029063">
    <property type="entry name" value="SAM-dependent_MTases_sf"/>
</dbReference>
<dbReference type="Proteomes" id="UP000062255">
    <property type="component" value="Chromosome"/>
</dbReference>
<dbReference type="PANTHER" id="PTHR43861">
    <property type="entry name" value="TRANS-ACONITATE 2-METHYLTRANSFERASE-RELATED"/>
    <property type="match status" value="1"/>
</dbReference>
<dbReference type="STRING" id="134601.AFA91_08895"/>
<reference evidence="1 2" key="1">
    <citation type="submission" date="2015-07" db="EMBL/GenBank/DDBJ databases">
        <title>Complete genome sequence of Mycobacterium goodii X7B, a facultative thermophilic biodesulfurizing bacterium.</title>
        <authorList>
            <person name="Yu B."/>
            <person name="Li F."/>
            <person name="Xu P."/>
        </authorList>
    </citation>
    <scope>NUCLEOTIDE SEQUENCE [LARGE SCALE GENOMIC DNA]</scope>
    <source>
        <strain evidence="1 2">X7B</strain>
    </source>
</reference>
<keyword evidence="1" id="KW-0808">Transferase</keyword>
<proteinExistence type="predicted"/>
<dbReference type="Pfam" id="PF13489">
    <property type="entry name" value="Methyltransf_23"/>
    <property type="match status" value="1"/>
</dbReference>
<keyword evidence="1" id="KW-0489">Methyltransferase</keyword>
<dbReference type="EMBL" id="CP012150">
    <property type="protein sequence ID" value="AKS31971.1"/>
    <property type="molecule type" value="Genomic_DNA"/>
</dbReference>
<dbReference type="SUPFAM" id="SSF53335">
    <property type="entry name" value="S-adenosyl-L-methionine-dependent methyltransferases"/>
    <property type="match status" value="1"/>
</dbReference>
<dbReference type="GO" id="GO:0032259">
    <property type="term" value="P:methylation"/>
    <property type="evidence" value="ECO:0007669"/>
    <property type="project" value="UniProtKB-KW"/>
</dbReference>
<evidence type="ECO:0000313" key="1">
    <source>
        <dbReference type="EMBL" id="AKS31971.1"/>
    </source>
</evidence>
<accession>A0A0K0X3J5</accession>
<gene>
    <name evidence="1" type="ORF">AFA91_08895</name>
</gene>
<name>A0A0K0X3J5_MYCGD</name>
<dbReference type="RefSeq" id="WP_049744390.1">
    <property type="nucleotide sequence ID" value="NZ_CP012150.1"/>
</dbReference>
<dbReference type="AlphaFoldDB" id="A0A0K0X3J5"/>
<sequence>MAEINKECRMCGAAGPHRTITVREMYYGTRELFEYYVCTDCETLQIVDVLEGEELARHYPRKYYSYNAAQKPGLLQWLTTQRDRHDLGESGRPVGALIAALPPGVRSLIGTSDASGDVVGMLGRLSVGRDARILDVGCGGGALLDRLARSGFRNLFGADPFVDADTTTSMGVPIAKQFMEDVSGEFDVIMFNHSLEHVPDPVATLKAARARLAPGGICLARVPTTSSEAWDVYGKNWCLIDAPRHTLVPSRRGMERAAEAVGMKLERTIDDSNASQFFGSEMYRTDTALAEVNGFGYLFKTFGVRRLIEWERRSVALNRQGRGDQTGFVLRAP</sequence>